<keyword evidence="7" id="KW-0479">Metal-binding</keyword>
<evidence type="ECO:0000313" key="14">
    <source>
        <dbReference type="Proteomes" id="UP000321805"/>
    </source>
</evidence>
<comment type="similarity">
    <text evidence="2 11">Belongs to the tRNA nucleotidyltransferase/poly(A) polymerase family.</text>
</comment>
<evidence type="ECO:0000256" key="4">
    <source>
        <dbReference type="ARBA" id="ARBA00022679"/>
    </source>
</evidence>
<keyword evidence="6" id="KW-0548">Nucleotidyltransferase</keyword>
<dbReference type="CDD" id="cd05398">
    <property type="entry name" value="NT_ClassII-CCAase"/>
    <property type="match status" value="1"/>
</dbReference>
<proteinExistence type="inferred from homology"/>
<reference evidence="13 14" key="1">
    <citation type="journal article" date="2018" name="J. Microbiol.">
        <title>Baekduia soli gen. nov., sp. nov., a novel bacterium isolated from the soil of Baekdu Mountain and proposal of a novel family name, Baekduiaceae fam. nov.</title>
        <authorList>
            <person name="An D.S."/>
            <person name="Siddiqi M.Z."/>
            <person name="Kim K.H."/>
            <person name="Yu H.S."/>
            <person name="Im W.T."/>
        </authorList>
    </citation>
    <scope>NUCLEOTIDE SEQUENCE [LARGE SCALE GENOMIC DNA]</scope>
    <source>
        <strain evidence="13 14">BR7-21</strain>
    </source>
</reference>
<dbReference type="Gene3D" id="1.10.3090.10">
    <property type="entry name" value="cca-adding enzyme, domain 2"/>
    <property type="match status" value="2"/>
</dbReference>
<evidence type="ECO:0000256" key="2">
    <source>
        <dbReference type="ARBA" id="ARBA00007265"/>
    </source>
</evidence>
<keyword evidence="5" id="KW-0819">tRNA processing</keyword>
<keyword evidence="9" id="KW-0460">Magnesium</keyword>
<dbReference type="GO" id="GO:0000049">
    <property type="term" value="F:tRNA binding"/>
    <property type="evidence" value="ECO:0007669"/>
    <property type="project" value="UniProtKB-KW"/>
</dbReference>
<evidence type="ECO:0000256" key="7">
    <source>
        <dbReference type="ARBA" id="ARBA00022723"/>
    </source>
</evidence>
<evidence type="ECO:0000256" key="6">
    <source>
        <dbReference type="ARBA" id="ARBA00022695"/>
    </source>
</evidence>
<dbReference type="Pfam" id="PF01743">
    <property type="entry name" value="PolyA_pol"/>
    <property type="match status" value="1"/>
</dbReference>
<evidence type="ECO:0000256" key="3">
    <source>
        <dbReference type="ARBA" id="ARBA00022555"/>
    </source>
</evidence>
<dbReference type="InterPro" id="IPR052390">
    <property type="entry name" value="tRNA_nt/polyA_polymerase"/>
</dbReference>
<evidence type="ECO:0000256" key="5">
    <source>
        <dbReference type="ARBA" id="ARBA00022694"/>
    </source>
</evidence>
<keyword evidence="4 11" id="KW-0808">Transferase</keyword>
<dbReference type="GO" id="GO:0008033">
    <property type="term" value="P:tRNA processing"/>
    <property type="evidence" value="ECO:0007669"/>
    <property type="project" value="UniProtKB-KW"/>
</dbReference>
<keyword evidence="3" id="KW-0820">tRNA-binding</keyword>
<dbReference type="GO" id="GO:0016779">
    <property type="term" value="F:nucleotidyltransferase activity"/>
    <property type="evidence" value="ECO:0007669"/>
    <property type="project" value="UniProtKB-KW"/>
</dbReference>
<dbReference type="GO" id="GO:0000166">
    <property type="term" value="F:nucleotide binding"/>
    <property type="evidence" value="ECO:0007669"/>
    <property type="project" value="UniProtKB-KW"/>
</dbReference>
<dbReference type="SUPFAM" id="SSF81891">
    <property type="entry name" value="Poly A polymerase C-terminal region-like"/>
    <property type="match status" value="1"/>
</dbReference>
<feature type="domain" description="Poly A polymerase head" evidence="12">
    <location>
        <begin position="30"/>
        <end position="147"/>
    </location>
</feature>
<accession>A0A5B8U951</accession>
<evidence type="ECO:0000256" key="11">
    <source>
        <dbReference type="RuleBase" id="RU003953"/>
    </source>
</evidence>
<dbReference type="AlphaFoldDB" id="A0A5B8U951"/>
<keyword evidence="10 11" id="KW-0694">RNA-binding</keyword>
<dbReference type="EMBL" id="CP042430">
    <property type="protein sequence ID" value="QEC49152.1"/>
    <property type="molecule type" value="Genomic_DNA"/>
</dbReference>
<dbReference type="OrthoDB" id="9805698at2"/>
<evidence type="ECO:0000256" key="10">
    <source>
        <dbReference type="ARBA" id="ARBA00022884"/>
    </source>
</evidence>
<evidence type="ECO:0000256" key="1">
    <source>
        <dbReference type="ARBA" id="ARBA00001946"/>
    </source>
</evidence>
<keyword evidence="14" id="KW-1185">Reference proteome</keyword>
<evidence type="ECO:0000313" key="13">
    <source>
        <dbReference type="EMBL" id="QEC49152.1"/>
    </source>
</evidence>
<keyword evidence="8" id="KW-0547">Nucleotide-binding</keyword>
<protein>
    <submittedName>
        <fullName evidence="13">CCA tRNA nucleotidyltransferase</fullName>
    </submittedName>
</protein>
<dbReference type="PANTHER" id="PTHR47788">
    <property type="entry name" value="POLYA POLYMERASE"/>
    <property type="match status" value="1"/>
</dbReference>
<dbReference type="Proteomes" id="UP000321805">
    <property type="component" value="Chromosome"/>
</dbReference>
<organism evidence="13 14">
    <name type="scientific">Baekduia soli</name>
    <dbReference type="NCBI Taxonomy" id="496014"/>
    <lineage>
        <taxon>Bacteria</taxon>
        <taxon>Bacillati</taxon>
        <taxon>Actinomycetota</taxon>
        <taxon>Thermoleophilia</taxon>
        <taxon>Solirubrobacterales</taxon>
        <taxon>Baekduiaceae</taxon>
        <taxon>Baekduia</taxon>
    </lineage>
</organism>
<gene>
    <name evidence="13" type="ORF">FSW04_17260</name>
</gene>
<sequence>MRTAAEALDALRALPCGAPVLAVLETVPGAWIVGGAVRDALLGAEPREIDVVVEGDPAPVAAALGDVQATHERFGTLSVRRADCRYDVVRARAETYAHPGALPEVRASGVDDDLLRRDFTINAVALSAAGELRCAPHALEDLDGRLLRVLHPASFRDDPTRLWRLVRYAVRLGFVPEPGTDRLAAQAVREGAPATVSGDRIGAELRHALAEPAPLAVLHAAQNLGLVAGLRLDPAVVGDALALLPAGEGRPDLTLLGAVIPDRDWPSGLGFAAAEARILARCAELEPVAGGRPSEVTARLRGEPVEAVAVAGARGDLVTAGMYLAQWRHVRLELTGHDLLAAGVPAGPELGRRLARALARRLDGELAPGREAELQAALA</sequence>
<evidence type="ECO:0000259" key="12">
    <source>
        <dbReference type="Pfam" id="PF01743"/>
    </source>
</evidence>
<name>A0A5B8U951_9ACTN</name>
<evidence type="ECO:0000256" key="9">
    <source>
        <dbReference type="ARBA" id="ARBA00022842"/>
    </source>
</evidence>
<dbReference type="Gene3D" id="3.30.460.10">
    <property type="entry name" value="Beta Polymerase, domain 2"/>
    <property type="match status" value="1"/>
</dbReference>
<dbReference type="KEGG" id="bsol:FSW04_17260"/>
<dbReference type="InterPro" id="IPR043519">
    <property type="entry name" value="NT_sf"/>
</dbReference>
<evidence type="ECO:0000256" key="8">
    <source>
        <dbReference type="ARBA" id="ARBA00022741"/>
    </source>
</evidence>
<dbReference type="GO" id="GO:0046872">
    <property type="term" value="F:metal ion binding"/>
    <property type="evidence" value="ECO:0007669"/>
    <property type="project" value="UniProtKB-KW"/>
</dbReference>
<dbReference type="RefSeq" id="WP_146921494.1">
    <property type="nucleotide sequence ID" value="NZ_CP042430.1"/>
</dbReference>
<dbReference type="SUPFAM" id="SSF81301">
    <property type="entry name" value="Nucleotidyltransferase"/>
    <property type="match status" value="1"/>
</dbReference>
<dbReference type="InterPro" id="IPR002646">
    <property type="entry name" value="PolA_pol_head_dom"/>
</dbReference>
<comment type="cofactor">
    <cofactor evidence="1">
        <name>Mg(2+)</name>
        <dbReference type="ChEBI" id="CHEBI:18420"/>
    </cofactor>
</comment>
<dbReference type="PANTHER" id="PTHR47788:SF1">
    <property type="entry name" value="A-ADDING TRNA NUCLEOTIDYLTRANSFERASE"/>
    <property type="match status" value="1"/>
</dbReference>